<dbReference type="PROSITE" id="PS50112">
    <property type="entry name" value="PAS"/>
    <property type="match status" value="3"/>
</dbReference>
<keyword evidence="12" id="KW-0418">Kinase</keyword>
<dbReference type="SUPFAM" id="SSF55874">
    <property type="entry name" value="ATPase domain of HSP90 chaperone/DNA topoisomerase II/histidine kinase"/>
    <property type="match status" value="1"/>
</dbReference>
<dbReference type="SUPFAM" id="SSF55785">
    <property type="entry name" value="PYP-like sensor domain (PAS domain)"/>
    <property type="match status" value="6"/>
</dbReference>
<dbReference type="SMART" id="SM00091">
    <property type="entry name" value="PAS"/>
    <property type="match status" value="6"/>
</dbReference>
<dbReference type="Gene3D" id="3.30.450.20">
    <property type="entry name" value="PAS domain"/>
    <property type="match status" value="6"/>
</dbReference>
<evidence type="ECO:0000313" key="24">
    <source>
        <dbReference type="Proteomes" id="UP000271010"/>
    </source>
</evidence>
<dbReference type="PROSITE" id="PS50113">
    <property type="entry name" value="PAC"/>
    <property type="match status" value="1"/>
</dbReference>
<evidence type="ECO:0000256" key="7">
    <source>
        <dbReference type="ARBA" id="ARBA00022490"/>
    </source>
</evidence>
<dbReference type="InterPro" id="IPR013767">
    <property type="entry name" value="PAS_fold"/>
</dbReference>
<feature type="domain" description="PAS" evidence="21">
    <location>
        <begin position="689"/>
        <end position="759"/>
    </location>
</feature>
<evidence type="ECO:0000256" key="14">
    <source>
        <dbReference type="ARBA" id="ARBA00023004"/>
    </source>
</evidence>
<dbReference type="InterPro" id="IPR013655">
    <property type="entry name" value="PAS_fold_3"/>
</dbReference>
<dbReference type="Gene3D" id="1.20.5.1930">
    <property type="match status" value="1"/>
</dbReference>
<dbReference type="GO" id="GO:0005737">
    <property type="term" value="C:cytoplasm"/>
    <property type="evidence" value="ECO:0007669"/>
    <property type="project" value="UniProtKB-SubCell"/>
</dbReference>
<dbReference type="PANTHER" id="PTHR24421:SF10">
    <property type="entry name" value="NITRATE_NITRITE SENSOR PROTEIN NARQ"/>
    <property type="match status" value="1"/>
</dbReference>
<dbReference type="GO" id="GO:0005524">
    <property type="term" value="F:ATP binding"/>
    <property type="evidence" value="ECO:0007669"/>
    <property type="project" value="UniProtKB-KW"/>
</dbReference>
<evidence type="ECO:0000259" key="22">
    <source>
        <dbReference type="PROSITE" id="PS50113"/>
    </source>
</evidence>
<dbReference type="InterPro" id="IPR001610">
    <property type="entry name" value="PAC"/>
</dbReference>
<dbReference type="CDD" id="cd00130">
    <property type="entry name" value="PAS"/>
    <property type="match status" value="3"/>
</dbReference>
<dbReference type="RefSeq" id="WP_123132044.1">
    <property type="nucleotide sequence ID" value="NZ_RJJE01000003.1"/>
</dbReference>
<dbReference type="OrthoDB" id="5401121at2"/>
<gene>
    <name evidence="23" type="ORF">EFA69_05200</name>
</gene>
<evidence type="ECO:0000256" key="15">
    <source>
        <dbReference type="ARBA" id="ARBA00023012"/>
    </source>
</evidence>
<dbReference type="AlphaFoldDB" id="A0A3M9N4H4"/>
<dbReference type="InterPro" id="IPR000700">
    <property type="entry name" value="PAS-assoc_C"/>
</dbReference>
<keyword evidence="16" id="KW-0411">Iron-sulfur</keyword>
<keyword evidence="6" id="KW-0004">4Fe-4S</keyword>
<dbReference type="PRINTS" id="PR00344">
    <property type="entry name" value="BCTRLSENSOR"/>
</dbReference>
<evidence type="ECO:0000256" key="6">
    <source>
        <dbReference type="ARBA" id="ARBA00022485"/>
    </source>
</evidence>
<evidence type="ECO:0000256" key="8">
    <source>
        <dbReference type="ARBA" id="ARBA00022553"/>
    </source>
</evidence>
<keyword evidence="10" id="KW-0479">Metal-binding</keyword>
<feature type="domain" description="Histidine kinase" evidence="20">
    <location>
        <begin position="835"/>
        <end position="1027"/>
    </location>
</feature>
<feature type="domain" description="PAS" evidence="21">
    <location>
        <begin position="326"/>
        <end position="385"/>
    </location>
</feature>
<dbReference type="Pfam" id="PF02518">
    <property type="entry name" value="HATPase_c"/>
    <property type="match status" value="1"/>
</dbReference>
<dbReference type="InterPro" id="IPR050482">
    <property type="entry name" value="Sensor_HK_TwoCompSys"/>
</dbReference>
<dbReference type="CDD" id="cd16917">
    <property type="entry name" value="HATPase_UhpB-NarQ-NarX-like"/>
    <property type="match status" value="1"/>
</dbReference>
<dbReference type="Pfam" id="PF08447">
    <property type="entry name" value="PAS_3"/>
    <property type="match status" value="1"/>
</dbReference>
<dbReference type="InterPro" id="IPR036890">
    <property type="entry name" value="HATPase_C_sf"/>
</dbReference>
<dbReference type="SMART" id="SM00086">
    <property type="entry name" value="PAC"/>
    <property type="match status" value="3"/>
</dbReference>
<dbReference type="Proteomes" id="UP000271010">
    <property type="component" value="Unassembled WGS sequence"/>
</dbReference>
<evidence type="ECO:0000256" key="4">
    <source>
        <dbReference type="ARBA" id="ARBA00012438"/>
    </source>
</evidence>
<dbReference type="GO" id="GO:0051539">
    <property type="term" value="F:4 iron, 4 sulfur cluster binding"/>
    <property type="evidence" value="ECO:0007669"/>
    <property type="project" value="UniProtKB-KW"/>
</dbReference>
<evidence type="ECO:0000256" key="16">
    <source>
        <dbReference type="ARBA" id="ARBA00023014"/>
    </source>
</evidence>
<dbReference type="GO" id="GO:0016020">
    <property type="term" value="C:membrane"/>
    <property type="evidence" value="ECO:0007669"/>
    <property type="project" value="InterPro"/>
</dbReference>
<comment type="caution">
    <text evidence="23">The sequence shown here is derived from an EMBL/GenBank/DDBJ whole genome shotgun (WGS) entry which is preliminary data.</text>
</comment>
<organism evidence="23 24">
    <name type="scientific">Rufibacter immobilis</name>
    <dbReference type="NCBI Taxonomy" id="1348778"/>
    <lineage>
        <taxon>Bacteria</taxon>
        <taxon>Pseudomonadati</taxon>
        <taxon>Bacteroidota</taxon>
        <taxon>Cytophagia</taxon>
        <taxon>Cytophagales</taxon>
        <taxon>Hymenobacteraceae</taxon>
        <taxon>Rufibacter</taxon>
    </lineage>
</organism>
<evidence type="ECO:0000256" key="17">
    <source>
        <dbReference type="ARBA" id="ARBA00024827"/>
    </source>
</evidence>
<comment type="cofactor">
    <cofactor evidence="2">
        <name>[4Fe-4S] cluster</name>
        <dbReference type="ChEBI" id="CHEBI:49883"/>
    </cofactor>
</comment>
<dbReference type="GO" id="GO:0000155">
    <property type="term" value="F:phosphorelay sensor kinase activity"/>
    <property type="evidence" value="ECO:0007669"/>
    <property type="project" value="InterPro"/>
</dbReference>
<evidence type="ECO:0000256" key="5">
    <source>
        <dbReference type="ARBA" id="ARBA00017322"/>
    </source>
</evidence>
<evidence type="ECO:0000256" key="11">
    <source>
        <dbReference type="ARBA" id="ARBA00022741"/>
    </source>
</evidence>
<dbReference type="PROSITE" id="PS50109">
    <property type="entry name" value="HIS_KIN"/>
    <property type="match status" value="1"/>
</dbReference>
<evidence type="ECO:0000256" key="2">
    <source>
        <dbReference type="ARBA" id="ARBA00001966"/>
    </source>
</evidence>
<evidence type="ECO:0000256" key="10">
    <source>
        <dbReference type="ARBA" id="ARBA00022723"/>
    </source>
</evidence>
<evidence type="ECO:0000256" key="12">
    <source>
        <dbReference type="ARBA" id="ARBA00022777"/>
    </source>
</evidence>
<dbReference type="NCBIfam" id="TIGR00229">
    <property type="entry name" value="sensory_box"/>
    <property type="match status" value="3"/>
</dbReference>
<name>A0A3M9N4H4_9BACT</name>
<keyword evidence="7" id="KW-0963">Cytoplasm</keyword>
<dbReference type="InterPro" id="IPR004358">
    <property type="entry name" value="Sig_transdc_His_kin-like_C"/>
</dbReference>
<evidence type="ECO:0000256" key="1">
    <source>
        <dbReference type="ARBA" id="ARBA00000085"/>
    </source>
</evidence>
<evidence type="ECO:0000256" key="18">
    <source>
        <dbReference type="ARBA" id="ARBA00030800"/>
    </source>
</evidence>
<evidence type="ECO:0000259" key="21">
    <source>
        <dbReference type="PROSITE" id="PS50112"/>
    </source>
</evidence>
<keyword evidence="8" id="KW-0597">Phosphoprotein</keyword>
<evidence type="ECO:0000256" key="19">
    <source>
        <dbReference type="SAM" id="Coils"/>
    </source>
</evidence>
<dbReference type="GO" id="GO:0046983">
    <property type="term" value="F:protein dimerization activity"/>
    <property type="evidence" value="ECO:0007669"/>
    <property type="project" value="InterPro"/>
</dbReference>
<dbReference type="SMART" id="SM00387">
    <property type="entry name" value="HATPase_c"/>
    <property type="match status" value="1"/>
</dbReference>
<feature type="domain" description="PAC" evidence="22">
    <location>
        <begin position="405"/>
        <end position="458"/>
    </location>
</feature>
<dbReference type="GO" id="GO:0046872">
    <property type="term" value="F:metal ion binding"/>
    <property type="evidence" value="ECO:0007669"/>
    <property type="project" value="UniProtKB-KW"/>
</dbReference>
<evidence type="ECO:0000259" key="20">
    <source>
        <dbReference type="PROSITE" id="PS50109"/>
    </source>
</evidence>
<dbReference type="EC" id="2.7.13.3" evidence="4"/>
<dbReference type="Pfam" id="PF00989">
    <property type="entry name" value="PAS"/>
    <property type="match status" value="1"/>
</dbReference>
<keyword evidence="9" id="KW-0808">Transferase</keyword>
<dbReference type="InterPro" id="IPR011712">
    <property type="entry name" value="Sig_transdc_His_kin_sub3_dim/P"/>
</dbReference>
<keyword evidence="15" id="KW-0902">Two-component regulatory system</keyword>
<comment type="function">
    <text evidence="17">Member of the two-component regulatory system NreB/NreC involved in the control of dissimilatory nitrate/nitrite reduction in response to oxygen. NreB functions as a direct oxygen sensor histidine kinase which is autophosphorylated, in the absence of oxygen, probably at the conserved histidine residue, and transfers its phosphate group probably to a conserved aspartate residue of NreC. NreB/NreC activates the expression of the nitrate (narGHJI) and nitrite (nir) reductase operons, as well as the putative nitrate transporter gene narT.</text>
</comment>
<dbReference type="InterPro" id="IPR003594">
    <property type="entry name" value="HATPase_dom"/>
</dbReference>
<dbReference type="Pfam" id="PF07730">
    <property type="entry name" value="HisKA_3"/>
    <property type="match status" value="1"/>
</dbReference>
<keyword evidence="11" id="KW-0547">Nucleotide-binding</keyword>
<dbReference type="InterPro" id="IPR035965">
    <property type="entry name" value="PAS-like_dom_sf"/>
</dbReference>
<dbReference type="InterPro" id="IPR013656">
    <property type="entry name" value="PAS_4"/>
</dbReference>
<keyword evidence="14" id="KW-0408">Iron</keyword>
<evidence type="ECO:0000313" key="23">
    <source>
        <dbReference type="EMBL" id="RNI31908.1"/>
    </source>
</evidence>
<protein>
    <recommendedName>
        <fullName evidence="5">Oxygen sensor histidine kinase NreB</fullName>
        <ecNumber evidence="4">2.7.13.3</ecNumber>
    </recommendedName>
    <alternativeName>
        <fullName evidence="18">Nitrogen regulation protein B</fullName>
    </alternativeName>
</protein>
<keyword evidence="24" id="KW-1185">Reference proteome</keyword>
<feature type="coiled-coil region" evidence="19">
    <location>
        <begin position="15"/>
        <end position="80"/>
    </location>
</feature>
<evidence type="ECO:0000256" key="13">
    <source>
        <dbReference type="ARBA" id="ARBA00022840"/>
    </source>
</evidence>
<comment type="subcellular location">
    <subcellularLocation>
        <location evidence="3">Cytoplasm</location>
    </subcellularLocation>
</comment>
<proteinExistence type="predicted"/>
<dbReference type="EMBL" id="RJJE01000003">
    <property type="protein sequence ID" value="RNI31908.1"/>
    <property type="molecule type" value="Genomic_DNA"/>
</dbReference>
<comment type="catalytic activity">
    <reaction evidence="1">
        <text>ATP + protein L-histidine = ADP + protein N-phospho-L-histidine.</text>
        <dbReference type="EC" id="2.7.13.3"/>
    </reaction>
</comment>
<accession>A0A3M9N4H4</accession>
<dbReference type="PANTHER" id="PTHR24421">
    <property type="entry name" value="NITRATE/NITRITE SENSOR PROTEIN NARX-RELATED"/>
    <property type="match status" value="1"/>
</dbReference>
<evidence type="ECO:0000256" key="9">
    <source>
        <dbReference type="ARBA" id="ARBA00022679"/>
    </source>
</evidence>
<sequence length="1027" mass="116429">MQTNRNASPIGEHQNSKLREKAEKLQRLVTVEEAAGMSAEEVRVMIQELQIYQIELEMQNRQLEQTATELELSRRQYEELYDSAPVGYFTLDQNGVIVEANLTGASLLGVTRLNLLERRFSQFVHQESSHDFYNLFLRAKEKTVSQRAEIQMVPQQGNYICAQVELLQIQKQETPPLFRLVFLDITERKKTDEALKKHEQLLSSIIESSINGIQVFKAVRNSKGEIIDFEWLLMNHVAETFMNTSYEALRHTTLAQEAPEEITSGRFVRYVQVVEQGQPQTFTAHIKKGTKEYWLNLVAVKMDDGFVLTSEDVTEQHQVHEQLKESQHLMKTMAEAMPDFLYVEDLQLGRNIYNNRNFLAFLGYTPADIKGHPRELLDTLYHPEDASLLLNRKSRCANLPEGEYLQTHTRIKAKDGSWRNILFRDTVFKRDAHGQPTQLVGVAMDITERLRNTQELLRKQATINGLLNNLPIILWRISPTGIIEEATGLGLKSLGHQDQDLVGKHMSALNQGVMPHIQNVLTGGKATFVGELEVEGQKVYKQNFFLHDPLTGGAIGFCLDVTEQKKAEAEASWRNYILDQLIQKLPMVLAILDHQGNYLEVRGEGLRRLDIADNELVGQNLFTLFPELTNMVDEIKAGKPINFIKRIDHQGKHTHFQNFGLFDPAQEFGIAFAIDITELIDAQEEVKQEKEFSENLLENSIDGILSFDHQFRITAWNKTMEQIMSVKKEQALGTSLVHLFPKEVQALVRLSLKKVLQGNRLTVHEIPHLHTSKNYEINLLPFPPSPEQKVTGALGIIHDITLERQRQHADVKSQLHQQKLVMNAVLSAQEEERKRIAEGLHNSLAQLLYAAKLNLEDLILRKPIAEPDAGVTLQRINMFLEDAIKETRTLAHELIPKALQDFGLKVALKDLSRRLSTEQFNVQCIVTGFNGPADSLLETALFRIVQELLNNSMKHALATEVVVQVVDKGTQIMVRVEDNGIGMDTSNPSFKGMGLATIQNRVKHLQGTMDISSAPGEGTVVTITLGK</sequence>
<keyword evidence="19" id="KW-0175">Coiled coil</keyword>
<dbReference type="InterPro" id="IPR000014">
    <property type="entry name" value="PAS"/>
</dbReference>
<keyword evidence="13" id="KW-0067">ATP-binding</keyword>
<dbReference type="Gene3D" id="3.30.565.10">
    <property type="entry name" value="Histidine kinase-like ATPase, C-terminal domain"/>
    <property type="match status" value="1"/>
</dbReference>
<dbReference type="InterPro" id="IPR005467">
    <property type="entry name" value="His_kinase_dom"/>
</dbReference>
<evidence type="ECO:0000256" key="3">
    <source>
        <dbReference type="ARBA" id="ARBA00004496"/>
    </source>
</evidence>
<reference evidence="23 24" key="1">
    <citation type="submission" date="2018-11" db="EMBL/GenBank/DDBJ databases">
        <title>Rufibacter latericius sp. nov., isolated from water in Baiyang Lake.</title>
        <authorList>
            <person name="Yang Y."/>
        </authorList>
    </citation>
    <scope>NUCLEOTIDE SEQUENCE [LARGE SCALE GENOMIC DNA]</scope>
    <source>
        <strain evidence="23 24">MCC P1</strain>
    </source>
</reference>
<dbReference type="Pfam" id="PF08448">
    <property type="entry name" value="PAS_4"/>
    <property type="match status" value="1"/>
</dbReference>
<feature type="domain" description="PAS" evidence="21">
    <location>
        <begin position="73"/>
        <end position="143"/>
    </location>
</feature>